<dbReference type="Proteomes" id="UP000249757">
    <property type="component" value="Unassembled WGS sequence"/>
</dbReference>
<gene>
    <name evidence="2" type="ORF">Ptr86124_006793</name>
</gene>
<evidence type="ECO:0000313" key="3">
    <source>
        <dbReference type="Proteomes" id="UP000249757"/>
    </source>
</evidence>
<proteinExistence type="predicted"/>
<feature type="signal peptide" evidence="1">
    <location>
        <begin position="1"/>
        <end position="16"/>
    </location>
</feature>
<keyword evidence="3" id="KW-1185">Reference proteome</keyword>
<sequence>MRVYAIVAILVALVACRPYEESLYQQNSPTSMMASPASAPTSLGPTMTAIARPVSIGLRQAPRVAPFGQLPAQEPPVPVTTLPVVAPAPQQPAKPVPAIPVPADLNPIPAPAPIPVAAPAPAPTVVSSVSLILSTATTILPDAVVPAVSPTTVPIAPFSNVPFVTVVWEETFIGGTFSTWVPYTVSLDFKPSTVHAPLPGKGGIGLGTLTGEIGHTQTVVIAAAPTQVAAAPTAGGVWIRGVAAAVGVGIAGIVI</sequence>
<dbReference type="AlphaFoldDB" id="A0A922NDS8"/>
<reference evidence="3" key="1">
    <citation type="journal article" date="2022" name="Microb. Genom.">
        <title>A global pangenome for the wheat fungal pathogen Pyrenophora tritici-repentis and prediction of effector protein structural homology.</title>
        <authorList>
            <person name="Moolhuijzen P.M."/>
            <person name="See P.T."/>
            <person name="Shi G."/>
            <person name="Powell H.R."/>
            <person name="Cockram J."/>
            <person name="Jorgensen L.N."/>
            <person name="Benslimane H."/>
            <person name="Strelkov S.E."/>
            <person name="Turner J."/>
            <person name="Liu Z."/>
            <person name="Moffat C.S."/>
        </authorList>
    </citation>
    <scope>NUCLEOTIDE SEQUENCE [LARGE SCALE GENOMIC DNA]</scope>
</reference>
<accession>A0A922NDS8</accession>
<dbReference type="EMBL" id="NRDI02000008">
    <property type="protein sequence ID" value="KAI1514163.1"/>
    <property type="molecule type" value="Genomic_DNA"/>
</dbReference>
<evidence type="ECO:0000256" key="1">
    <source>
        <dbReference type="SAM" id="SignalP"/>
    </source>
</evidence>
<protein>
    <submittedName>
        <fullName evidence="2">Uncharacterized protein</fullName>
    </submittedName>
</protein>
<name>A0A922NDS8_9PLEO</name>
<feature type="chain" id="PRO_5036722375" evidence="1">
    <location>
        <begin position="17"/>
        <end position="255"/>
    </location>
</feature>
<comment type="caution">
    <text evidence="2">The sequence shown here is derived from an EMBL/GenBank/DDBJ whole genome shotgun (WGS) entry which is preliminary data.</text>
</comment>
<organism evidence="2 3">
    <name type="scientific">Pyrenophora tritici-repentis</name>
    <dbReference type="NCBI Taxonomy" id="45151"/>
    <lineage>
        <taxon>Eukaryota</taxon>
        <taxon>Fungi</taxon>
        <taxon>Dikarya</taxon>
        <taxon>Ascomycota</taxon>
        <taxon>Pezizomycotina</taxon>
        <taxon>Dothideomycetes</taxon>
        <taxon>Pleosporomycetidae</taxon>
        <taxon>Pleosporales</taxon>
        <taxon>Pleosporineae</taxon>
        <taxon>Pleosporaceae</taxon>
        <taxon>Pyrenophora</taxon>
    </lineage>
</organism>
<keyword evidence="1" id="KW-0732">Signal</keyword>
<dbReference type="PROSITE" id="PS51257">
    <property type="entry name" value="PROKAR_LIPOPROTEIN"/>
    <property type="match status" value="1"/>
</dbReference>
<evidence type="ECO:0000313" key="2">
    <source>
        <dbReference type="EMBL" id="KAI1514163.1"/>
    </source>
</evidence>
<dbReference type="OrthoDB" id="5406216at2759"/>